<keyword evidence="2 8" id="KW-0813">Transport</keyword>
<protein>
    <submittedName>
        <fullName evidence="10">Iron(III) transport system permease protein</fullName>
    </submittedName>
</protein>
<feature type="transmembrane region" description="Helical" evidence="8">
    <location>
        <begin position="247"/>
        <end position="270"/>
    </location>
</feature>
<feature type="transmembrane region" description="Helical" evidence="8">
    <location>
        <begin position="416"/>
        <end position="436"/>
    </location>
</feature>
<proteinExistence type="inferred from homology"/>
<dbReference type="Gene3D" id="1.10.3720.10">
    <property type="entry name" value="MetI-like"/>
    <property type="match status" value="2"/>
</dbReference>
<evidence type="ECO:0000256" key="4">
    <source>
        <dbReference type="ARBA" id="ARBA00022519"/>
    </source>
</evidence>
<evidence type="ECO:0000313" key="10">
    <source>
        <dbReference type="EMBL" id="GAT33681.1"/>
    </source>
</evidence>
<evidence type="ECO:0000256" key="6">
    <source>
        <dbReference type="ARBA" id="ARBA00022989"/>
    </source>
</evidence>
<evidence type="ECO:0000256" key="8">
    <source>
        <dbReference type="RuleBase" id="RU363032"/>
    </source>
</evidence>
<keyword evidence="4" id="KW-0997">Cell inner membrane</keyword>
<dbReference type="PANTHER" id="PTHR43357:SF4">
    <property type="entry name" value="INNER MEMBRANE ABC TRANSPORTER PERMEASE PROTEIN YDCV"/>
    <property type="match status" value="1"/>
</dbReference>
<feature type="domain" description="ABC transmembrane type-1" evidence="9">
    <location>
        <begin position="352"/>
        <end position="554"/>
    </location>
</feature>
<feature type="transmembrane region" description="Helical" evidence="8">
    <location>
        <begin position="477"/>
        <end position="497"/>
    </location>
</feature>
<dbReference type="RefSeq" id="WP_174548591.1">
    <property type="nucleotide sequence ID" value="NZ_BDCO01000002.1"/>
</dbReference>
<feature type="transmembrane region" description="Helical" evidence="8">
    <location>
        <begin position="529"/>
        <end position="554"/>
    </location>
</feature>
<sequence>MSRATAIAVFGFSVLFFFFFFLWPIGETVRGAFATPGQGFTLDYIFEVFRNPVYVEGLVNALILAIASTALTLMIALPLALVSDRFLFPGRTLLSALVLVPMILPPFVGAIGVRQILGQQGALNALLESLGLVNEAVPVDWLGQGRFWGVVIMNALHLYPVLFLNITAALSNVDPAMEEAAENLGCTGVRKFRRITLPLIMPGVFAGGAIVFIWAFTELGVPLMFEYTRVTPVQIFYGIRDISGNPFPYALVVVMLASTVLLYAASRYVLGNSAHGMMPKATSQGGPRPVRRVAAWGCTALFGGVTALALLPHIGVILTAFSSNWYGTILPASWTLEHFEGALGHSLTLLSIQNSLKYASLATILDVVLGIGIAYVVTRTKLPGRGFLDAMAMLPLAVPGLVLAFGYLAMTQPGKTFEFLNPLVDPLAIIVIAYAVRRLPYVVRSVAAGLQQTSVTLEEAAQNLGASPLRALRRVTLPLILANVLAGGLLAFSFAMLEVSDSLILAQRMKDYPITKAIFELYQLLGEGPYLACALGVWAMLFLAATVFAANLLLGKKLGGMFRL</sequence>
<dbReference type="InterPro" id="IPR000515">
    <property type="entry name" value="MetI-like"/>
</dbReference>
<comment type="caution">
    <text evidence="10">The sequence shown here is derived from an EMBL/GenBank/DDBJ whole genome shotgun (WGS) entry which is preliminary data.</text>
</comment>
<dbReference type="SUPFAM" id="SSF161098">
    <property type="entry name" value="MetI-like"/>
    <property type="match status" value="2"/>
</dbReference>
<evidence type="ECO:0000256" key="2">
    <source>
        <dbReference type="ARBA" id="ARBA00022448"/>
    </source>
</evidence>
<feature type="transmembrane region" description="Helical" evidence="8">
    <location>
        <begin position="93"/>
        <end position="117"/>
    </location>
</feature>
<accession>A0A146G891</accession>
<dbReference type="PANTHER" id="PTHR43357">
    <property type="entry name" value="INNER MEMBRANE ABC TRANSPORTER PERMEASE PROTEIN YDCV"/>
    <property type="match status" value="1"/>
</dbReference>
<dbReference type="EMBL" id="BDCO01000002">
    <property type="protein sequence ID" value="GAT33681.1"/>
    <property type="molecule type" value="Genomic_DNA"/>
</dbReference>
<comment type="subcellular location">
    <subcellularLocation>
        <location evidence="1">Cell inner membrane</location>
        <topology evidence="1">Multi-pass membrane protein</topology>
    </subcellularLocation>
    <subcellularLocation>
        <location evidence="8">Cell membrane</location>
        <topology evidence="8">Multi-pass membrane protein</topology>
    </subcellularLocation>
</comment>
<feature type="transmembrane region" description="Helical" evidence="8">
    <location>
        <begin position="358"/>
        <end position="378"/>
    </location>
</feature>
<evidence type="ECO:0000256" key="7">
    <source>
        <dbReference type="ARBA" id="ARBA00023136"/>
    </source>
</evidence>
<feature type="transmembrane region" description="Helical" evidence="8">
    <location>
        <begin position="58"/>
        <end position="81"/>
    </location>
</feature>
<gene>
    <name evidence="10" type="ORF">TSACC_22098</name>
</gene>
<dbReference type="AlphaFoldDB" id="A0A146G891"/>
<feature type="domain" description="ABC transmembrane type-1" evidence="9">
    <location>
        <begin position="58"/>
        <end position="266"/>
    </location>
</feature>
<dbReference type="CDD" id="cd06261">
    <property type="entry name" value="TM_PBP2"/>
    <property type="match status" value="2"/>
</dbReference>
<feature type="transmembrane region" description="Helical" evidence="8">
    <location>
        <begin position="293"/>
        <end position="321"/>
    </location>
</feature>
<reference evidence="11" key="1">
    <citation type="journal article" date="2017" name="Genome Announc.">
        <title>Draft Genome Sequence of Terrimicrobium sacchariphilum NM-5T, a Facultative Anaerobic Soil Bacterium of the Class Spartobacteria.</title>
        <authorList>
            <person name="Qiu Y.L."/>
            <person name="Tourlousse D.M."/>
            <person name="Matsuura N."/>
            <person name="Ohashi A."/>
            <person name="Sekiguchi Y."/>
        </authorList>
    </citation>
    <scope>NUCLEOTIDE SEQUENCE [LARGE SCALE GENOMIC DNA]</scope>
    <source>
        <strain evidence="11">NM-5</strain>
    </source>
</reference>
<evidence type="ECO:0000259" key="9">
    <source>
        <dbReference type="PROSITE" id="PS50928"/>
    </source>
</evidence>
<keyword evidence="5 8" id="KW-0812">Transmembrane</keyword>
<keyword evidence="6 8" id="KW-1133">Transmembrane helix</keyword>
<keyword evidence="3" id="KW-1003">Cell membrane</keyword>
<evidence type="ECO:0000256" key="5">
    <source>
        <dbReference type="ARBA" id="ARBA00022692"/>
    </source>
</evidence>
<dbReference type="STRING" id="690879.TSACC_22098"/>
<keyword evidence="11" id="KW-1185">Reference proteome</keyword>
<feature type="transmembrane region" description="Helical" evidence="8">
    <location>
        <begin position="390"/>
        <end position="410"/>
    </location>
</feature>
<organism evidence="10 11">
    <name type="scientific">Terrimicrobium sacchariphilum</name>
    <dbReference type="NCBI Taxonomy" id="690879"/>
    <lineage>
        <taxon>Bacteria</taxon>
        <taxon>Pseudomonadati</taxon>
        <taxon>Verrucomicrobiota</taxon>
        <taxon>Terrimicrobiia</taxon>
        <taxon>Terrimicrobiales</taxon>
        <taxon>Terrimicrobiaceae</taxon>
        <taxon>Terrimicrobium</taxon>
    </lineage>
</organism>
<feature type="transmembrane region" description="Helical" evidence="8">
    <location>
        <begin position="199"/>
        <end position="217"/>
    </location>
</feature>
<evidence type="ECO:0000313" key="11">
    <source>
        <dbReference type="Proteomes" id="UP000076023"/>
    </source>
</evidence>
<evidence type="ECO:0000256" key="3">
    <source>
        <dbReference type="ARBA" id="ARBA00022475"/>
    </source>
</evidence>
<comment type="similarity">
    <text evidence="8">Belongs to the binding-protein-dependent transport system permease family.</text>
</comment>
<dbReference type="FunCoup" id="A0A146G891">
    <property type="interactions" value="117"/>
</dbReference>
<dbReference type="Proteomes" id="UP000076023">
    <property type="component" value="Unassembled WGS sequence"/>
</dbReference>
<dbReference type="GO" id="GO:0055085">
    <property type="term" value="P:transmembrane transport"/>
    <property type="evidence" value="ECO:0007669"/>
    <property type="project" value="InterPro"/>
</dbReference>
<keyword evidence="7 8" id="KW-0472">Membrane</keyword>
<name>A0A146G891_TERSA</name>
<dbReference type="InterPro" id="IPR035906">
    <property type="entry name" value="MetI-like_sf"/>
</dbReference>
<dbReference type="PROSITE" id="PS50928">
    <property type="entry name" value="ABC_TM1"/>
    <property type="match status" value="2"/>
</dbReference>
<dbReference type="Pfam" id="PF00528">
    <property type="entry name" value="BPD_transp_1"/>
    <property type="match status" value="2"/>
</dbReference>
<dbReference type="InParanoid" id="A0A146G891"/>
<evidence type="ECO:0000256" key="1">
    <source>
        <dbReference type="ARBA" id="ARBA00004429"/>
    </source>
</evidence>
<feature type="transmembrane region" description="Helical" evidence="8">
    <location>
        <begin position="147"/>
        <end position="170"/>
    </location>
</feature>
<dbReference type="GO" id="GO:0005886">
    <property type="term" value="C:plasma membrane"/>
    <property type="evidence" value="ECO:0007669"/>
    <property type="project" value="UniProtKB-SubCell"/>
</dbReference>